<sequence length="54" mass="6072">MADDRKEPARVETTLEKSARLKAARLEAGQQKDQRIERATRKAAARRKVLGAKP</sequence>
<reference evidence="2" key="2">
    <citation type="submission" date="2020-09" db="EMBL/GenBank/DDBJ databases">
        <authorList>
            <person name="Sun Q."/>
            <person name="Zhou Y."/>
        </authorList>
    </citation>
    <scope>NUCLEOTIDE SEQUENCE</scope>
    <source>
        <strain evidence="2">CGMCC 1.15493</strain>
    </source>
</reference>
<dbReference type="AlphaFoldDB" id="A0A916XSG8"/>
<feature type="region of interest" description="Disordered" evidence="1">
    <location>
        <begin position="23"/>
        <end position="54"/>
    </location>
</feature>
<comment type="caution">
    <text evidence="2">The sequence shown here is derived from an EMBL/GenBank/DDBJ whole genome shotgun (WGS) entry which is preliminary data.</text>
</comment>
<evidence type="ECO:0000313" key="2">
    <source>
        <dbReference type="EMBL" id="GGD03746.1"/>
    </source>
</evidence>
<feature type="compositionally biased region" description="Basic and acidic residues" evidence="1">
    <location>
        <begin position="30"/>
        <end position="40"/>
    </location>
</feature>
<dbReference type="Proteomes" id="UP000613160">
    <property type="component" value="Unassembled WGS sequence"/>
</dbReference>
<accession>A0A916XSG8</accession>
<organism evidence="2 3">
    <name type="scientific">Aureimonas glaciei</name>
    <dbReference type="NCBI Taxonomy" id="1776957"/>
    <lineage>
        <taxon>Bacteria</taxon>
        <taxon>Pseudomonadati</taxon>
        <taxon>Pseudomonadota</taxon>
        <taxon>Alphaproteobacteria</taxon>
        <taxon>Hyphomicrobiales</taxon>
        <taxon>Aurantimonadaceae</taxon>
        <taxon>Aureimonas</taxon>
    </lineage>
</organism>
<feature type="compositionally biased region" description="Basic residues" evidence="1">
    <location>
        <begin position="41"/>
        <end position="54"/>
    </location>
</feature>
<dbReference type="RefSeq" id="WP_188848801.1">
    <property type="nucleotide sequence ID" value="NZ_BMJJ01000001.1"/>
</dbReference>
<protein>
    <submittedName>
        <fullName evidence="2">Uncharacterized protein</fullName>
    </submittedName>
</protein>
<dbReference type="EMBL" id="BMJJ01000001">
    <property type="protein sequence ID" value="GGD03746.1"/>
    <property type="molecule type" value="Genomic_DNA"/>
</dbReference>
<evidence type="ECO:0000313" key="3">
    <source>
        <dbReference type="Proteomes" id="UP000613160"/>
    </source>
</evidence>
<evidence type="ECO:0000256" key="1">
    <source>
        <dbReference type="SAM" id="MobiDB-lite"/>
    </source>
</evidence>
<gene>
    <name evidence="2" type="ORF">GCM10011335_03180</name>
</gene>
<keyword evidence="3" id="KW-1185">Reference proteome</keyword>
<name>A0A916XSG8_9HYPH</name>
<reference evidence="2" key="1">
    <citation type="journal article" date="2014" name="Int. J. Syst. Evol. Microbiol.">
        <title>Complete genome sequence of Corynebacterium casei LMG S-19264T (=DSM 44701T), isolated from a smear-ripened cheese.</title>
        <authorList>
            <consortium name="US DOE Joint Genome Institute (JGI-PGF)"/>
            <person name="Walter F."/>
            <person name="Albersmeier A."/>
            <person name="Kalinowski J."/>
            <person name="Ruckert C."/>
        </authorList>
    </citation>
    <scope>NUCLEOTIDE SEQUENCE</scope>
    <source>
        <strain evidence="2">CGMCC 1.15493</strain>
    </source>
</reference>
<proteinExistence type="predicted"/>